<protein>
    <submittedName>
        <fullName evidence="5">Alcohol dehydrogenase catalytic domain-containing protein</fullName>
    </submittedName>
</protein>
<feature type="domain" description="Alcohol dehydrogenase-like N-terminal" evidence="4">
    <location>
        <begin position="23"/>
        <end position="122"/>
    </location>
</feature>
<comment type="caution">
    <text evidence="5">The sequence shown here is derived from an EMBL/GenBank/DDBJ whole genome shotgun (WGS) entry which is preliminary data.</text>
</comment>
<sequence length="319" mass="33623">MKRLHYEGQGAVVLEEVPTPVPGPGEALVRIEASAVCGSERQALLAGHRSNGGHEACGVVAEPASSTFSVGDRVGLAAVIGCGFCERCRAGREIHCRGISGVEGGWHAEYAVVPERALRRVPKGLGPEIGVLLTGDGLGVPARAFRRVPSNEGDRVLVIGLGPIGLGHAMLRAFLGAEVVAIEPHQYRRELANALGATRVIGPGGEIGDAPMIVVECSGRPDCVRLAFDLVDYGGTVIESAGCDVDVPLNPSKMIVDREITYTGSFYYSSEDFAYMCELVSNGLALESLCSHLVKPHEAEGAIRDFLDGNSGKVIITWP</sequence>
<keyword evidence="6" id="KW-1185">Reference proteome</keyword>
<proteinExistence type="predicted"/>
<evidence type="ECO:0000313" key="6">
    <source>
        <dbReference type="Proteomes" id="UP000475214"/>
    </source>
</evidence>
<evidence type="ECO:0000313" key="5">
    <source>
        <dbReference type="EMBL" id="NEE03908.1"/>
    </source>
</evidence>
<dbReference type="EMBL" id="JAAGOA010000027">
    <property type="protein sequence ID" value="NEE03908.1"/>
    <property type="molecule type" value="Genomic_DNA"/>
</dbReference>
<name>A0A6L9SH21_9ACTN</name>
<evidence type="ECO:0000256" key="2">
    <source>
        <dbReference type="ARBA" id="ARBA00023002"/>
    </source>
</evidence>
<dbReference type="AlphaFoldDB" id="A0A6L9SH21"/>
<evidence type="ECO:0000256" key="1">
    <source>
        <dbReference type="ARBA" id="ARBA00001947"/>
    </source>
</evidence>
<dbReference type="Gene3D" id="3.40.50.720">
    <property type="entry name" value="NAD(P)-binding Rossmann-like Domain"/>
    <property type="match status" value="1"/>
</dbReference>
<accession>A0A6L9SH21</accession>
<dbReference type="Proteomes" id="UP000475214">
    <property type="component" value="Unassembled WGS sequence"/>
</dbReference>
<keyword evidence="2" id="KW-0560">Oxidoreductase</keyword>
<dbReference type="RefSeq" id="WP_163743986.1">
    <property type="nucleotide sequence ID" value="NZ_JAAGOA010000027.1"/>
</dbReference>
<dbReference type="SUPFAM" id="SSF50129">
    <property type="entry name" value="GroES-like"/>
    <property type="match status" value="1"/>
</dbReference>
<organism evidence="5 6">
    <name type="scientific">Phytoactinopolyspora halotolerans</name>
    <dbReference type="NCBI Taxonomy" id="1981512"/>
    <lineage>
        <taxon>Bacteria</taxon>
        <taxon>Bacillati</taxon>
        <taxon>Actinomycetota</taxon>
        <taxon>Actinomycetes</taxon>
        <taxon>Jiangellales</taxon>
        <taxon>Jiangellaceae</taxon>
        <taxon>Phytoactinopolyspora</taxon>
    </lineage>
</organism>
<dbReference type="SUPFAM" id="SSF51735">
    <property type="entry name" value="NAD(P)-binding Rossmann-fold domains"/>
    <property type="match status" value="1"/>
</dbReference>
<dbReference type="InterPro" id="IPR013154">
    <property type="entry name" value="ADH-like_N"/>
</dbReference>
<dbReference type="InterPro" id="IPR013149">
    <property type="entry name" value="ADH-like_C"/>
</dbReference>
<evidence type="ECO:0000259" key="4">
    <source>
        <dbReference type="Pfam" id="PF08240"/>
    </source>
</evidence>
<comment type="cofactor">
    <cofactor evidence="1">
        <name>Zn(2+)</name>
        <dbReference type="ChEBI" id="CHEBI:29105"/>
    </cofactor>
</comment>
<dbReference type="Gene3D" id="3.90.180.10">
    <property type="entry name" value="Medium-chain alcohol dehydrogenases, catalytic domain"/>
    <property type="match status" value="1"/>
</dbReference>
<dbReference type="InterPro" id="IPR011032">
    <property type="entry name" value="GroES-like_sf"/>
</dbReference>
<evidence type="ECO:0000259" key="3">
    <source>
        <dbReference type="Pfam" id="PF00107"/>
    </source>
</evidence>
<dbReference type="PANTHER" id="PTHR43401">
    <property type="entry name" value="L-THREONINE 3-DEHYDROGENASE"/>
    <property type="match status" value="1"/>
</dbReference>
<gene>
    <name evidence="5" type="ORF">G1H10_27445</name>
</gene>
<dbReference type="Pfam" id="PF00107">
    <property type="entry name" value="ADH_zinc_N"/>
    <property type="match status" value="1"/>
</dbReference>
<dbReference type="InterPro" id="IPR036291">
    <property type="entry name" value="NAD(P)-bd_dom_sf"/>
</dbReference>
<reference evidence="5 6" key="1">
    <citation type="submission" date="2020-02" db="EMBL/GenBank/DDBJ databases">
        <authorList>
            <person name="Li X.-J."/>
            <person name="Han X.-M."/>
        </authorList>
    </citation>
    <scope>NUCLEOTIDE SEQUENCE [LARGE SCALE GENOMIC DNA]</scope>
    <source>
        <strain evidence="5 6">CCTCC AB 2017055</strain>
    </source>
</reference>
<feature type="domain" description="Alcohol dehydrogenase-like C-terminal" evidence="3">
    <location>
        <begin position="163"/>
        <end position="281"/>
    </location>
</feature>
<dbReference type="GO" id="GO:0016491">
    <property type="term" value="F:oxidoreductase activity"/>
    <property type="evidence" value="ECO:0007669"/>
    <property type="project" value="UniProtKB-KW"/>
</dbReference>
<dbReference type="InterPro" id="IPR050129">
    <property type="entry name" value="Zn_alcohol_dh"/>
</dbReference>
<dbReference type="PANTHER" id="PTHR43401:SF2">
    <property type="entry name" value="L-THREONINE 3-DEHYDROGENASE"/>
    <property type="match status" value="1"/>
</dbReference>
<dbReference type="Pfam" id="PF08240">
    <property type="entry name" value="ADH_N"/>
    <property type="match status" value="1"/>
</dbReference>